<evidence type="ECO:0000313" key="3">
    <source>
        <dbReference type="Proteomes" id="UP000636956"/>
    </source>
</evidence>
<feature type="compositionally biased region" description="Low complexity" evidence="1">
    <location>
        <begin position="19"/>
        <end position="28"/>
    </location>
</feature>
<evidence type="ECO:0000256" key="1">
    <source>
        <dbReference type="SAM" id="MobiDB-lite"/>
    </source>
</evidence>
<feature type="compositionally biased region" description="Basic and acidic residues" evidence="1">
    <location>
        <begin position="35"/>
        <end position="50"/>
    </location>
</feature>
<keyword evidence="3" id="KW-1185">Reference proteome</keyword>
<name>A0A917ULQ1_9MICO</name>
<feature type="region of interest" description="Disordered" evidence="1">
    <location>
        <begin position="19"/>
        <end position="50"/>
    </location>
</feature>
<evidence type="ECO:0000313" key="2">
    <source>
        <dbReference type="EMBL" id="GGJ66765.1"/>
    </source>
</evidence>
<reference evidence="2" key="1">
    <citation type="journal article" date="2014" name="Int. J. Syst. Evol. Microbiol.">
        <title>Complete genome sequence of Corynebacterium casei LMG S-19264T (=DSM 44701T), isolated from a smear-ripened cheese.</title>
        <authorList>
            <consortium name="US DOE Joint Genome Institute (JGI-PGF)"/>
            <person name="Walter F."/>
            <person name="Albersmeier A."/>
            <person name="Kalinowski J."/>
            <person name="Ruckert C."/>
        </authorList>
    </citation>
    <scope>NUCLEOTIDE SEQUENCE</scope>
    <source>
        <strain evidence="2">CGMCC 1.8984</strain>
    </source>
</reference>
<organism evidence="2 3">
    <name type="scientific">Agromyces bauzanensis</name>
    <dbReference type="NCBI Taxonomy" id="1308924"/>
    <lineage>
        <taxon>Bacteria</taxon>
        <taxon>Bacillati</taxon>
        <taxon>Actinomycetota</taxon>
        <taxon>Actinomycetes</taxon>
        <taxon>Micrococcales</taxon>
        <taxon>Microbacteriaceae</taxon>
        <taxon>Agromyces</taxon>
    </lineage>
</organism>
<protein>
    <submittedName>
        <fullName evidence="2">Uncharacterized protein</fullName>
    </submittedName>
</protein>
<comment type="caution">
    <text evidence="2">The sequence shown here is derived from an EMBL/GenBank/DDBJ whole genome shotgun (WGS) entry which is preliminary data.</text>
</comment>
<dbReference type="AlphaFoldDB" id="A0A917ULQ1"/>
<sequence>MTEPSSKASWSHRFSSGIGSVSVTTTESMNSLQDLGRRIGEDRVGRRDHDADRTIGLEYLDGSDDRAARVDHVVDEQAYPALDSTDDLLHADPVGHQRVACG</sequence>
<accession>A0A917ULQ1</accession>
<reference evidence="2" key="2">
    <citation type="submission" date="2020-09" db="EMBL/GenBank/DDBJ databases">
        <authorList>
            <person name="Sun Q."/>
            <person name="Zhou Y."/>
        </authorList>
    </citation>
    <scope>NUCLEOTIDE SEQUENCE</scope>
    <source>
        <strain evidence="2">CGMCC 1.8984</strain>
    </source>
</reference>
<gene>
    <name evidence="2" type="ORF">GCM10011372_00590</name>
</gene>
<dbReference type="EMBL" id="BMMD01000001">
    <property type="protein sequence ID" value="GGJ66765.1"/>
    <property type="molecule type" value="Genomic_DNA"/>
</dbReference>
<proteinExistence type="predicted"/>
<dbReference type="Proteomes" id="UP000636956">
    <property type="component" value="Unassembled WGS sequence"/>
</dbReference>